<dbReference type="PIRSF" id="PIRSF005485">
    <property type="entry name" value="HrcA"/>
    <property type="match status" value="1"/>
</dbReference>
<proteinExistence type="inferred from homology"/>
<evidence type="ECO:0000313" key="9">
    <source>
        <dbReference type="EMBL" id="KWS03117.1"/>
    </source>
</evidence>
<dbReference type="Pfam" id="PF01628">
    <property type="entry name" value="HrcA"/>
    <property type="match status" value="1"/>
</dbReference>
<feature type="coiled-coil region" evidence="6">
    <location>
        <begin position="259"/>
        <end position="286"/>
    </location>
</feature>
<dbReference type="EMBL" id="JAJA02000001">
    <property type="protein sequence ID" value="KWS03117.1"/>
    <property type="molecule type" value="Genomic_DNA"/>
</dbReference>
<gene>
    <name evidence="5" type="primary">hrcA</name>
    <name evidence="9" type="ORF">AZ78_0663</name>
</gene>
<dbReference type="InterPro" id="IPR023120">
    <property type="entry name" value="WHTH_transcript_rep_HrcA_IDD"/>
</dbReference>
<dbReference type="SUPFAM" id="SSF46785">
    <property type="entry name" value="Winged helix' DNA-binding domain"/>
    <property type="match status" value="1"/>
</dbReference>
<dbReference type="PANTHER" id="PTHR34824:SF1">
    <property type="entry name" value="HEAT-INDUCIBLE TRANSCRIPTION REPRESSOR HRCA"/>
    <property type="match status" value="1"/>
</dbReference>
<dbReference type="InterPro" id="IPR002571">
    <property type="entry name" value="HrcA"/>
</dbReference>
<keyword evidence="1 5" id="KW-0678">Repressor</keyword>
<dbReference type="Gene3D" id="3.30.450.40">
    <property type="match status" value="1"/>
</dbReference>
<evidence type="ECO:0000313" key="10">
    <source>
        <dbReference type="Proteomes" id="UP000023435"/>
    </source>
</evidence>
<evidence type="ECO:0000256" key="7">
    <source>
        <dbReference type="SAM" id="MobiDB-lite"/>
    </source>
</evidence>
<dbReference type="Gene3D" id="1.10.10.10">
    <property type="entry name" value="Winged helix-like DNA-binding domain superfamily/Winged helix DNA-binding domain"/>
    <property type="match status" value="1"/>
</dbReference>
<comment type="similarity">
    <text evidence="5">Belongs to the HrcA family.</text>
</comment>
<dbReference type="InterPro" id="IPR036390">
    <property type="entry name" value="WH_DNA-bd_sf"/>
</dbReference>
<sequence>MQTDRVMLFTIPDSRFPIPDSRFPIPDSRSFPPIPNPESPIPASNQPLHLPPPALISTLMNRRPDPSLDPRARQLLRTLIGRYIHSGEPVGSQTLAKHAGLDVSAATIRNILGDLEDAGLLSAPHASAGRIPTSQGYRLFVDSLLQVRPLPEGDLARLRSELPSGTGTQALLGSASELLSAMTHFVGVVSVPKREQFAFRRIDFVPLDAQRVLAILVFADQDVQNRIIQTRRPYEAGELERVGNYLNAHFAGRPVSEIRDVLLLELRNAQSEMQTLLAQSVELAEQVLIPDNDDMVLAGQTRLMGVQELADLDRLRELFEAFARKREILQLLERTVRAPGVRIFIGEETGLAPLEGVSLVTAPYTSGGRVLGVLGVIGPTRMAYDRVIPVVQAAADALGNAFGAPDAE</sequence>
<feature type="domain" description="Heat-inducible transcription repressor HrcA C-terminal" evidence="8">
    <location>
        <begin position="170"/>
        <end position="388"/>
    </location>
</feature>
<dbReference type="InterPro" id="IPR029016">
    <property type="entry name" value="GAF-like_dom_sf"/>
</dbReference>
<evidence type="ECO:0000259" key="8">
    <source>
        <dbReference type="Pfam" id="PF01628"/>
    </source>
</evidence>
<keyword evidence="2 5" id="KW-0805">Transcription regulation</keyword>
<dbReference type="Proteomes" id="UP000023435">
    <property type="component" value="Unassembled WGS sequence"/>
</dbReference>
<dbReference type="PANTHER" id="PTHR34824">
    <property type="entry name" value="HEAT-INDUCIBLE TRANSCRIPTION REPRESSOR HRCA"/>
    <property type="match status" value="1"/>
</dbReference>
<protein>
    <recommendedName>
        <fullName evidence="5">Heat-inducible transcription repressor HrcA</fullName>
    </recommendedName>
</protein>
<keyword evidence="6" id="KW-0175">Coiled coil</keyword>
<keyword evidence="10" id="KW-1185">Reference proteome</keyword>
<dbReference type="AlphaFoldDB" id="A0A108U5V8"/>
<evidence type="ECO:0000256" key="3">
    <source>
        <dbReference type="ARBA" id="ARBA00023016"/>
    </source>
</evidence>
<dbReference type="SUPFAM" id="SSF55781">
    <property type="entry name" value="GAF domain-like"/>
    <property type="match status" value="1"/>
</dbReference>
<name>A0A108U5V8_9GAMM</name>
<dbReference type="InterPro" id="IPR021153">
    <property type="entry name" value="HrcA_C"/>
</dbReference>
<keyword evidence="4 5" id="KW-0804">Transcription</keyword>
<keyword evidence="3 5" id="KW-0346">Stress response</keyword>
<evidence type="ECO:0000256" key="6">
    <source>
        <dbReference type="SAM" id="Coils"/>
    </source>
</evidence>
<dbReference type="Gene3D" id="3.30.390.60">
    <property type="entry name" value="Heat-inducible transcription repressor hrca homolog, domain 3"/>
    <property type="match status" value="1"/>
</dbReference>
<evidence type="ECO:0000256" key="2">
    <source>
        <dbReference type="ARBA" id="ARBA00023015"/>
    </source>
</evidence>
<accession>A0A108U5V8</accession>
<comment type="caution">
    <text evidence="9">The sequence shown here is derived from an EMBL/GenBank/DDBJ whole genome shotgun (WGS) entry which is preliminary data.</text>
</comment>
<dbReference type="NCBIfam" id="TIGR00331">
    <property type="entry name" value="hrcA"/>
    <property type="match status" value="1"/>
</dbReference>
<feature type="region of interest" description="Disordered" evidence="7">
    <location>
        <begin position="19"/>
        <end position="50"/>
    </location>
</feature>
<dbReference type="InterPro" id="IPR036388">
    <property type="entry name" value="WH-like_DNA-bd_sf"/>
</dbReference>
<dbReference type="GO" id="GO:0045892">
    <property type="term" value="P:negative regulation of DNA-templated transcription"/>
    <property type="evidence" value="ECO:0007669"/>
    <property type="project" value="UniProtKB-UniRule"/>
</dbReference>
<dbReference type="GO" id="GO:0003677">
    <property type="term" value="F:DNA binding"/>
    <property type="evidence" value="ECO:0007669"/>
    <property type="project" value="InterPro"/>
</dbReference>
<evidence type="ECO:0000256" key="5">
    <source>
        <dbReference type="HAMAP-Rule" id="MF_00081"/>
    </source>
</evidence>
<dbReference type="HAMAP" id="MF_00081">
    <property type="entry name" value="HrcA"/>
    <property type="match status" value="1"/>
</dbReference>
<reference evidence="9 10" key="1">
    <citation type="journal article" date="2014" name="Genome Announc.">
        <title>Draft Genome Sequence of Lysobacter capsici AZ78, a Bacterium Antagonistic to Plant-Pathogenic Oomycetes.</title>
        <authorList>
            <person name="Puopolo G."/>
            <person name="Sonego P."/>
            <person name="Engelen K."/>
            <person name="Pertot I."/>
        </authorList>
    </citation>
    <scope>NUCLEOTIDE SEQUENCE [LARGE SCALE GENOMIC DNA]</scope>
    <source>
        <strain evidence="9 10">AZ78</strain>
    </source>
</reference>
<comment type="function">
    <text evidence="5">Negative regulator of class I heat shock genes (grpE-dnaK-dnaJ and groELS operons). Prevents heat-shock induction of these operons.</text>
</comment>
<evidence type="ECO:0000256" key="1">
    <source>
        <dbReference type="ARBA" id="ARBA00022491"/>
    </source>
</evidence>
<evidence type="ECO:0000256" key="4">
    <source>
        <dbReference type="ARBA" id="ARBA00023163"/>
    </source>
</evidence>
<organism evidence="9 10">
    <name type="scientific">Lysobacter capsici AZ78</name>
    <dbReference type="NCBI Taxonomy" id="1444315"/>
    <lineage>
        <taxon>Bacteria</taxon>
        <taxon>Pseudomonadati</taxon>
        <taxon>Pseudomonadota</taxon>
        <taxon>Gammaproteobacteria</taxon>
        <taxon>Lysobacterales</taxon>
        <taxon>Lysobacteraceae</taxon>
        <taxon>Lysobacter</taxon>
    </lineage>
</organism>